<comment type="similarity">
    <text evidence="6">Belongs to the MIP/aquaporin (TC 1.A.8) family.</text>
</comment>
<dbReference type="PRINTS" id="PR00783">
    <property type="entry name" value="MINTRINSICP"/>
</dbReference>
<evidence type="ECO:0000256" key="2">
    <source>
        <dbReference type="ARBA" id="ARBA00022448"/>
    </source>
</evidence>
<dbReference type="KEGG" id="lja:130726156"/>
<dbReference type="RefSeq" id="XP_057433369.1">
    <property type="nucleotide sequence ID" value="XM_057577386.1"/>
</dbReference>
<feature type="transmembrane region" description="Helical" evidence="7">
    <location>
        <begin position="111"/>
        <end position="133"/>
    </location>
</feature>
<dbReference type="PANTHER" id="PTHR45724">
    <property type="entry name" value="AQUAPORIN NIP2-1"/>
    <property type="match status" value="1"/>
</dbReference>
<dbReference type="PROSITE" id="PS00221">
    <property type="entry name" value="MIP"/>
    <property type="match status" value="1"/>
</dbReference>
<evidence type="ECO:0000256" key="5">
    <source>
        <dbReference type="ARBA" id="ARBA00023136"/>
    </source>
</evidence>
<feature type="transmembrane region" description="Helical" evidence="7">
    <location>
        <begin position="153"/>
        <end position="171"/>
    </location>
</feature>
<feature type="transmembrane region" description="Helical" evidence="7">
    <location>
        <begin position="222"/>
        <end position="243"/>
    </location>
</feature>
<feature type="transmembrane region" description="Helical" evidence="7">
    <location>
        <begin position="183"/>
        <end position="202"/>
    </location>
</feature>
<dbReference type="InterPro" id="IPR000425">
    <property type="entry name" value="MIP"/>
</dbReference>
<sequence>MAEIASNDGNIEAGPNVVNFNSSKKSNDCVPLLHKVVAEVIGTYFMVFAGCGAVVVNLNNDKVLTLPGIAIVWGLTVMVLIYSVGHISGAHFNPAVTLAHASTRRFPLKQVPAYIVAQLIGSTLASGALRLMFNGKDDHFVGTLPAGSDLQAFLIEFIITFQLMFVISAVATDNRAIGELAGIAVGSTIMINVLFAGPITGASLNPARSLGPAIVHNNYTALWIYLVSPVMGAMAGTWVYDFIRCKC</sequence>
<evidence type="ECO:0000256" key="1">
    <source>
        <dbReference type="ARBA" id="ARBA00004141"/>
    </source>
</evidence>
<evidence type="ECO:0000256" key="6">
    <source>
        <dbReference type="RuleBase" id="RU000477"/>
    </source>
</evidence>
<evidence type="ECO:0000256" key="7">
    <source>
        <dbReference type="SAM" id="Phobius"/>
    </source>
</evidence>
<dbReference type="GO" id="GO:0016020">
    <property type="term" value="C:membrane"/>
    <property type="evidence" value="ECO:0007669"/>
    <property type="project" value="UniProtKB-SubCell"/>
</dbReference>
<dbReference type="GeneID" id="130726156"/>
<evidence type="ECO:0000256" key="3">
    <source>
        <dbReference type="ARBA" id="ARBA00022692"/>
    </source>
</evidence>
<keyword evidence="2 6" id="KW-0813">Transport</keyword>
<dbReference type="EMBL" id="BT148397">
    <property type="protein sequence ID" value="AFK48191.1"/>
    <property type="molecule type" value="mRNA"/>
</dbReference>
<organism evidence="8">
    <name type="scientific">Lotus japonicus</name>
    <name type="common">Lotus corniculatus var. japonicus</name>
    <dbReference type="NCBI Taxonomy" id="34305"/>
    <lineage>
        <taxon>Eukaryota</taxon>
        <taxon>Viridiplantae</taxon>
        <taxon>Streptophyta</taxon>
        <taxon>Embryophyta</taxon>
        <taxon>Tracheophyta</taxon>
        <taxon>Spermatophyta</taxon>
        <taxon>Magnoliopsida</taxon>
        <taxon>eudicotyledons</taxon>
        <taxon>Gunneridae</taxon>
        <taxon>Pentapetalae</taxon>
        <taxon>rosids</taxon>
        <taxon>fabids</taxon>
        <taxon>Fabales</taxon>
        <taxon>Fabaceae</taxon>
        <taxon>Papilionoideae</taxon>
        <taxon>50 kb inversion clade</taxon>
        <taxon>NPAAA clade</taxon>
        <taxon>Hologalegina</taxon>
        <taxon>robinioid clade</taxon>
        <taxon>Loteae</taxon>
        <taxon>Lotus</taxon>
    </lineage>
</organism>
<dbReference type="InterPro" id="IPR022357">
    <property type="entry name" value="MIP_CS"/>
</dbReference>
<feature type="transmembrane region" description="Helical" evidence="7">
    <location>
        <begin position="36"/>
        <end position="58"/>
    </location>
</feature>
<dbReference type="PANTHER" id="PTHR45724:SF13">
    <property type="entry name" value="AQUAPORIN NIP1-1-RELATED"/>
    <property type="match status" value="1"/>
</dbReference>
<reference evidence="8" key="1">
    <citation type="submission" date="2012-05" db="EMBL/GenBank/DDBJ databases">
        <authorList>
            <person name="Krishnakumar V."/>
            <person name="Cheung F."/>
            <person name="Xiao Y."/>
            <person name="Chan A."/>
            <person name="Moskal W.A."/>
            <person name="Town C.D."/>
        </authorList>
    </citation>
    <scope>NUCLEOTIDE SEQUENCE</scope>
</reference>
<feature type="transmembrane region" description="Helical" evidence="7">
    <location>
        <begin position="64"/>
        <end position="84"/>
    </location>
</feature>
<keyword evidence="5 7" id="KW-0472">Membrane</keyword>
<dbReference type="Gene3D" id="1.20.1080.10">
    <property type="entry name" value="Glycerol uptake facilitator protein"/>
    <property type="match status" value="1"/>
</dbReference>
<dbReference type="InterPro" id="IPR034294">
    <property type="entry name" value="Aquaporin_transptr"/>
</dbReference>
<comment type="subcellular location">
    <subcellularLocation>
        <location evidence="1">Membrane</location>
        <topology evidence="1">Multi-pass membrane protein</topology>
    </subcellularLocation>
</comment>
<dbReference type="OrthoDB" id="3222at2759"/>
<proteinExistence type="evidence at transcript level"/>
<dbReference type="GO" id="GO:0015267">
    <property type="term" value="F:channel activity"/>
    <property type="evidence" value="ECO:0007669"/>
    <property type="project" value="InterPro"/>
</dbReference>
<dbReference type="AlphaFoldDB" id="I3T6P9"/>
<dbReference type="InterPro" id="IPR023271">
    <property type="entry name" value="Aquaporin-like"/>
</dbReference>
<evidence type="ECO:0000313" key="8">
    <source>
        <dbReference type="EMBL" id="AFK48191.1"/>
    </source>
</evidence>
<dbReference type="CDD" id="cd00333">
    <property type="entry name" value="MIP"/>
    <property type="match status" value="1"/>
</dbReference>
<name>I3T6P9_LOTJA</name>
<dbReference type="NCBIfam" id="TIGR00861">
    <property type="entry name" value="MIP"/>
    <property type="match status" value="1"/>
</dbReference>
<dbReference type="Pfam" id="PF00230">
    <property type="entry name" value="MIP"/>
    <property type="match status" value="1"/>
</dbReference>
<keyword evidence="3 6" id="KW-0812">Transmembrane</keyword>
<accession>I3T6P9</accession>
<evidence type="ECO:0000256" key="4">
    <source>
        <dbReference type="ARBA" id="ARBA00022989"/>
    </source>
</evidence>
<keyword evidence="4 7" id="KW-1133">Transmembrane helix</keyword>
<protein>
    <submittedName>
        <fullName evidence="8">Uncharacterized protein</fullName>
    </submittedName>
</protein>
<dbReference type="SUPFAM" id="SSF81338">
    <property type="entry name" value="Aquaporin-like"/>
    <property type="match status" value="1"/>
</dbReference>